<feature type="compositionally biased region" description="Polar residues" evidence="1">
    <location>
        <begin position="327"/>
        <end position="358"/>
    </location>
</feature>
<protein>
    <recommendedName>
        <fullName evidence="6">DUF4378 domain-containing protein</fullName>
    </recommendedName>
</protein>
<keyword evidence="5" id="KW-1185">Reference proteome</keyword>
<feature type="region of interest" description="Disordered" evidence="1">
    <location>
        <begin position="300"/>
        <end position="447"/>
    </location>
</feature>
<feature type="region of interest" description="Disordered" evidence="1">
    <location>
        <begin position="32"/>
        <end position="55"/>
    </location>
</feature>
<dbReference type="PANTHER" id="PTHR21726:SF29">
    <property type="entry name" value="EXPRESSED PROTEIN"/>
    <property type="match status" value="1"/>
</dbReference>
<evidence type="ECO:0000256" key="1">
    <source>
        <dbReference type="SAM" id="MobiDB-lite"/>
    </source>
</evidence>
<accession>A0AAV6WXA1</accession>
<evidence type="ECO:0000259" key="3">
    <source>
        <dbReference type="Pfam" id="PF14383"/>
    </source>
</evidence>
<evidence type="ECO:0008006" key="6">
    <source>
        <dbReference type="Google" id="ProtNLM"/>
    </source>
</evidence>
<feature type="domain" description="DUF4378" evidence="2">
    <location>
        <begin position="687"/>
        <end position="835"/>
    </location>
</feature>
<feature type="compositionally biased region" description="Basic and acidic residues" evidence="1">
    <location>
        <begin position="404"/>
        <end position="415"/>
    </location>
</feature>
<sequence>MGIEKQGSKGGNYVGGFLQMFDWNAKSRKKLFSSKSDIPEQSKQKKRCDGNLPMTRIPMMDEDEIEGGSSIKGSSDYSCASSVTDEDFYRTKAPGVVARLMGLDSLPKANIEPYSTPLFDTQSLRDSYYRTKNLEYHQDETMHTEPKYQKVIHRPIEKFQTETLPPKSAKSIPITHHKLLSPIKSVNFIPRKEAAHIMEAAARIIEPGPRGSTKTKTALAGSSSVPLRVRDLREKVQAAQKPLKIFEGSQRKAESNAVKNLKGHSMNKSWNGSTDSEESSVGVRSKGKSISLALQAKANVQKREGLNSSKSVVSQKEPCEFSPNHVFKSQSSTQKSMLKKPSSQNALSVLRQNNQKQNCIVDRGKLPLKSNSQGGKALSGDSSSGRQRNNSKVSVTSKVGSRKLGSDVKDDKREASLCSSSERVTRKKKRSIDGNYHSEKSHKNGEVVKCGGVMDRQSSWEQESGSNGNDVISFTFTAPMTRSGFRENSNKVFSGGSQSKRTMVSSDGTSFSKFSFPGHNLRGGDALSTLLEQKLKELSHTVELSQQKSETALMSSTMTEGIQNKDAMEIDNQVGPEEISMSDNTTYRAGKLLDCRHPSPVSVLEHSSFMGSCNSSDSNSTKDSKQCSSIQAQEVLDTTYSSKIFLPTEGDIELSDSASSTSAKNLAKRRETTLTSTYYCKKPRKWELEYFNKILCNIATTFNDYSSGRACDMINPHLFDQLESWKGDCGPVPRISRRLMFDCVSECLELRFKQYVGGGFKLWAKGLSVATRKERLVEEVYKEISGWSEMGDYMVDELVDKDMSSQYGRWLDFETEVFELGIQIESRILNTLIDEVVADILVL</sequence>
<dbReference type="AlphaFoldDB" id="A0AAV6WXA1"/>
<feature type="compositionally biased region" description="Basic and acidic residues" evidence="1">
    <location>
        <begin position="37"/>
        <end position="49"/>
    </location>
</feature>
<feature type="region of interest" description="Disordered" evidence="1">
    <location>
        <begin position="249"/>
        <end position="286"/>
    </location>
</feature>
<feature type="compositionally biased region" description="Polar residues" evidence="1">
    <location>
        <begin position="369"/>
        <end position="399"/>
    </location>
</feature>
<evidence type="ECO:0000313" key="5">
    <source>
        <dbReference type="Proteomes" id="UP000826271"/>
    </source>
</evidence>
<evidence type="ECO:0000259" key="2">
    <source>
        <dbReference type="Pfam" id="PF14309"/>
    </source>
</evidence>
<dbReference type="PANTHER" id="PTHR21726">
    <property type="entry name" value="PHOSPHATIDYLINOSITOL N-ACETYLGLUCOSAMINYLTRANSFERASE SUBUNIT P DOWN SYNDROME CRITICAL REGION PROTEIN 5 -RELATED"/>
    <property type="match status" value="1"/>
</dbReference>
<gene>
    <name evidence="4" type="ORF">BUALT_Bualt12G0115900</name>
</gene>
<organism evidence="4 5">
    <name type="scientific">Buddleja alternifolia</name>
    <dbReference type="NCBI Taxonomy" id="168488"/>
    <lineage>
        <taxon>Eukaryota</taxon>
        <taxon>Viridiplantae</taxon>
        <taxon>Streptophyta</taxon>
        <taxon>Embryophyta</taxon>
        <taxon>Tracheophyta</taxon>
        <taxon>Spermatophyta</taxon>
        <taxon>Magnoliopsida</taxon>
        <taxon>eudicotyledons</taxon>
        <taxon>Gunneridae</taxon>
        <taxon>Pentapetalae</taxon>
        <taxon>asterids</taxon>
        <taxon>lamiids</taxon>
        <taxon>Lamiales</taxon>
        <taxon>Scrophulariaceae</taxon>
        <taxon>Buddlejeae</taxon>
        <taxon>Buddleja</taxon>
    </lineage>
</organism>
<dbReference type="EMBL" id="WHWC01000012">
    <property type="protein sequence ID" value="KAG8372907.1"/>
    <property type="molecule type" value="Genomic_DNA"/>
</dbReference>
<proteinExistence type="predicted"/>
<dbReference type="InterPro" id="IPR025486">
    <property type="entry name" value="DUF4378"/>
</dbReference>
<dbReference type="InterPro" id="IPR032795">
    <property type="entry name" value="DUF3741-assoc"/>
</dbReference>
<name>A0AAV6WXA1_9LAMI</name>
<evidence type="ECO:0000313" key="4">
    <source>
        <dbReference type="EMBL" id="KAG8372907.1"/>
    </source>
</evidence>
<feature type="compositionally biased region" description="Basic and acidic residues" evidence="1">
    <location>
        <begin position="436"/>
        <end position="446"/>
    </location>
</feature>
<dbReference type="Pfam" id="PF14383">
    <property type="entry name" value="VARLMGL"/>
    <property type="match status" value="1"/>
</dbReference>
<dbReference type="Pfam" id="PF14309">
    <property type="entry name" value="DUF4378"/>
    <property type="match status" value="1"/>
</dbReference>
<comment type="caution">
    <text evidence="4">The sequence shown here is derived from an EMBL/GenBank/DDBJ whole genome shotgun (WGS) entry which is preliminary data.</text>
</comment>
<reference evidence="4" key="1">
    <citation type="submission" date="2019-10" db="EMBL/GenBank/DDBJ databases">
        <authorList>
            <person name="Zhang R."/>
            <person name="Pan Y."/>
            <person name="Wang J."/>
            <person name="Ma R."/>
            <person name="Yu S."/>
        </authorList>
    </citation>
    <scope>NUCLEOTIDE SEQUENCE</scope>
    <source>
        <strain evidence="4">LA-IB0</strain>
        <tissue evidence="4">Leaf</tissue>
    </source>
</reference>
<feature type="domain" description="DUF3741" evidence="3">
    <location>
        <begin position="81"/>
        <end position="111"/>
    </location>
</feature>
<dbReference type="Proteomes" id="UP000826271">
    <property type="component" value="Unassembled WGS sequence"/>
</dbReference>